<evidence type="ECO:0000313" key="1">
    <source>
        <dbReference type="EMBL" id="CAI6372885.1"/>
    </source>
</evidence>
<dbReference type="AlphaFoldDB" id="A0AAV0XWG6"/>
<protein>
    <submittedName>
        <fullName evidence="1">Uncharacterized protein</fullName>
    </submittedName>
</protein>
<name>A0AAV0XWG6_9HEMI</name>
<dbReference type="EMBL" id="CARXXK010001085">
    <property type="protein sequence ID" value="CAI6372885.1"/>
    <property type="molecule type" value="Genomic_DNA"/>
</dbReference>
<organism evidence="1 2">
    <name type="scientific">Macrosiphum euphorbiae</name>
    <name type="common">potato aphid</name>
    <dbReference type="NCBI Taxonomy" id="13131"/>
    <lineage>
        <taxon>Eukaryota</taxon>
        <taxon>Metazoa</taxon>
        <taxon>Ecdysozoa</taxon>
        <taxon>Arthropoda</taxon>
        <taxon>Hexapoda</taxon>
        <taxon>Insecta</taxon>
        <taxon>Pterygota</taxon>
        <taxon>Neoptera</taxon>
        <taxon>Paraneoptera</taxon>
        <taxon>Hemiptera</taxon>
        <taxon>Sternorrhyncha</taxon>
        <taxon>Aphidomorpha</taxon>
        <taxon>Aphidoidea</taxon>
        <taxon>Aphididae</taxon>
        <taxon>Macrosiphini</taxon>
        <taxon>Macrosiphum</taxon>
    </lineage>
</organism>
<accession>A0AAV0XWG6</accession>
<keyword evidence="2" id="KW-1185">Reference proteome</keyword>
<dbReference type="Proteomes" id="UP001160148">
    <property type="component" value="Unassembled WGS sequence"/>
</dbReference>
<proteinExistence type="predicted"/>
<comment type="caution">
    <text evidence="1">The sequence shown here is derived from an EMBL/GenBank/DDBJ whole genome shotgun (WGS) entry which is preliminary data.</text>
</comment>
<reference evidence="1 2" key="1">
    <citation type="submission" date="2023-01" db="EMBL/GenBank/DDBJ databases">
        <authorList>
            <person name="Whitehead M."/>
        </authorList>
    </citation>
    <scope>NUCLEOTIDE SEQUENCE [LARGE SCALE GENOMIC DNA]</scope>
</reference>
<dbReference type="Gene3D" id="3.30.40.10">
    <property type="entry name" value="Zinc/RING finger domain, C3HC4 (zinc finger)"/>
    <property type="match status" value="1"/>
</dbReference>
<sequence length="90" mass="10447">MIMSQMMMFLKTTLLNQVQKYHKMHQIVHNPRNCMVCLTATPGEIVAQHIVPFGHAWVCETCVSVLDGQYHRTCPVLRGDVLRFQRMFLS</sequence>
<dbReference type="InterPro" id="IPR013083">
    <property type="entry name" value="Znf_RING/FYVE/PHD"/>
</dbReference>
<gene>
    <name evidence="1" type="ORF">MEUPH1_LOCUS26699</name>
</gene>
<evidence type="ECO:0000313" key="2">
    <source>
        <dbReference type="Proteomes" id="UP001160148"/>
    </source>
</evidence>